<comment type="caution">
    <text evidence="2">The sequence shown here is derived from an EMBL/GenBank/DDBJ whole genome shotgun (WGS) entry which is preliminary data.</text>
</comment>
<reference evidence="2 3" key="1">
    <citation type="submission" date="2024-08" db="EMBL/GenBank/DDBJ databases">
        <title>Tateyamaria sp. nov., isolated from marine algae.</title>
        <authorList>
            <person name="Choi B.J."/>
            <person name="Kim J.M."/>
            <person name="Lee J.K."/>
            <person name="Choi D.G."/>
            <person name="Bayburt H."/>
            <person name="Baek J.H."/>
            <person name="Han D.M."/>
            <person name="Jeon C.O."/>
        </authorList>
    </citation>
    <scope>NUCLEOTIDE SEQUENCE [LARGE SCALE GENOMIC DNA]</scope>
    <source>
        <strain evidence="2 3">KMU-156</strain>
    </source>
</reference>
<feature type="domain" description="DUF6473" evidence="1">
    <location>
        <begin position="1"/>
        <end position="272"/>
    </location>
</feature>
<dbReference type="EMBL" id="JBHDIY010000002">
    <property type="protein sequence ID" value="MFL4469952.1"/>
    <property type="molecule type" value="Genomic_DNA"/>
</dbReference>
<protein>
    <submittedName>
        <fullName evidence="2">DUF6473 family protein</fullName>
    </submittedName>
</protein>
<sequence>MSYEALSPGGLDYLPCRYGNSRVLFRGPRRSLNNPFIAFFGGTTTYGKFIQTPFPDVLEEELGVTCVNFGSVNGGVDVFATDPFLREVTSKAAATVIQITSPRNMSNRFYRVHPRRNDRFVDASALLRAIYRDVDFAEFNFTNHMLQRLMTVSPERFEPVADELRTAWVARMRLVLSQIPGKSVLLWASDKAPEEAENDVDAELAFVSRAMLEEVIPMATQYVEVVASDEAKAAGTDGMVLSEMDVPAASKMLGPIMHNEIAAGLAPVLKQMA</sequence>
<evidence type="ECO:0000259" key="1">
    <source>
        <dbReference type="Pfam" id="PF20078"/>
    </source>
</evidence>
<evidence type="ECO:0000313" key="3">
    <source>
        <dbReference type="Proteomes" id="UP001627408"/>
    </source>
</evidence>
<organism evidence="2 3">
    <name type="scientific">Tateyamaria armeniaca</name>
    <dbReference type="NCBI Taxonomy" id="2518930"/>
    <lineage>
        <taxon>Bacteria</taxon>
        <taxon>Pseudomonadati</taxon>
        <taxon>Pseudomonadota</taxon>
        <taxon>Alphaproteobacteria</taxon>
        <taxon>Rhodobacterales</taxon>
        <taxon>Roseobacteraceae</taxon>
        <taxon>Tateyamaria</taxon>
    </lineage>
</organism>
<accession>A0ABW8USP6</accession>
<dbReference type="InterPro" id="IPR045524">
    <property type="entry name" value="DUF6473"/>
</dbReference>
<dbReference type="Pfam" id="PF20078">
    <property type="entry name" value="DUF6473"/>
    <property type="match status" value="1"/>
</dbReference>
<dbReference type="Proteomes" id="UP001627408">
    <property type="component" value="Unassembled WGS sequence"/>
</dbReference>
<proteinExistence type="predicted"/>
<name>A0ABW8USP6_9RHOB</name>
<dbReference type="RefSeq" id="WP_407591845.1">
    <property type="nucleotide sequence ID" value="NZ_JBHDIY010000002.1"/>
</dbReference>
<evidence type="ECO:0000313" key="2">
    <source>
        <dbReference type="EMBL" id="MFL4469952.1"/>
    </source>
</evidence>
<gene>
    <name evidence="2" type="ORF">ACERZ8_08775</name>
</gene>
<keyword evidence="3" id="KW-1185">Reference proteome</keyword>